<dbReference type="InterPro" id="IPR000843">
    <property type="entry name" value="HTH_LacI"/>
</dbReference>
<dbReference type="PANTHER" id="PTHR30146">
    <property type="entry name" value="LACI-RELATED TRANSCRIPTIONAL REPRESSOR"/>
    <property type="match status" value="1"/>
</dbReference>
<keyword evidence="2" id="KW-0238">DNA-binding</keyword>
<dbReference type="InterPro" id="IPR028082">
    <property type="entry name" value="Peripla_BP_I"/>
</dbReference>
<dbReference type="SUPFAM" id="SSF53822">
    <property type="entry name" value="Periplasmic binding protein-like I"/>
    <property type="match status" value="1"/>
</dbReference>
<comment type="caution">
    <text evidence="5">The sequence shown here is derived from an EMBL/GenBank/DDBJ whole genome shotgun (WGS) entry which is preliminary data.</text>
</comment>
<dbReference type="Pfam" id="PF00356">
    <property type="entry name" value="LacI"/>
    <property type="match status" value="1"/>
</dbReference>
<dbReference type="Gene3D" id="1.10.260.40">
    <property type="entry name" value="lambda repressor-like DNA-binding domains"/>
    <property type="match status" value="1"/>
</dbReference>
<dbReference type="CDD" id="cd06267">
    <property type="entry name" value="PBP1_LacI_sugar_binding-like"/>
    <property type="match status" value="1"/>
</dbReference>
<accession>A0ABX3HHN1</accession>
<evidence type="ECO:0000259" key="4">
    <source>
        <dbReference type="PROSITE" id="PS50932"/>
    </source>
</evidence>
<dbReference type="SUPFAM" id="SSF47413">
    <property type="entry name" value="lambda repressor-like DNA-binding domains"/>
    <property type="match status" value="1"/>
</dbReference>
<evidence type="ECO:0000256" key="1">
    <source>
        <dbReference type="ARBA" id="ARBA00023015"/>
    </source>
</evidence>
<dbReference type="EMBL" id="MPTB01000008">
    <property type="protein sequence ID" value="OMD49988.1"/>
    <property type="molecule type" value="Genomic_DNA"/>
</dbReference>
<keyword evidence="1" id="KW-0805">Transcription regulation</keyword>
<dbReference type="PROSITE" id="PS50932">
    <property type="entry name" value="HTH_LACI_2"/>
    <property type="match status" value="1"/>
</dbReference>
<dbReference type="PANTHER" id="PTHR30146:SF109">
    <property type="entry name" value="HTH-TYPE TRANSCRIPTIONAL REGULATOR GALS"/>
    <property type="match status" value="1"/>
</dbReference>
<evidence type="ECO:0000313" key="5">
    <source>
        <dbReference type="EMBL" id="OMD49988.1"/>
    </source>
</evidence>
<gene>
    <name evidence="5" type="ORF">BSK56_08585</name>
</gene>
<evidence type="ECO:0000256" key="2">
    <source>
        <dbReference type="ARBA" id="ARBA00023125"/>
    </source>
</evidence>
<reference evidence="5 6" key="1">
    <citation type="submission" date="2016-10" db="EMBL/GenBank/DDBJ databases">
        <title>Paenibacillus species isolates.</title>
        <authorList>
            <person name="Beno S.M."/>
        </authorList>
    </citation>
    <scope>NUCLEOTIDE SEQUENCE [LARGE SCALE GENOMIC DNA]</scope>
    <source>
        <strain evidence="5 6">FSL H7-0744</strain>
    </source>
</reference>
<dbReference type="Pfam" id="PF13377">
    <property type="entry name" value="Peripla_BP_3"/>
    <property type="match status" value="1"/>
</dbReference>
<dbReference type="Proteomes" id="UP000187412">
    <property type="component" value="Unassembled WGS sequence"/>
</dbReference>
<dbReference type="InterPro" id="IPR046335">
    <property type="entry name" value="LacI/GalR-like_sensor"/>
</dbReference>
<evidence type="ECO:0000313" key="6">
    <source>
        <dbReference type="Proteomes" id="UP000187412"/>
    </source>
</evidence>
<keyword evidence="6" id="KW-1185">Reference proteome</keyword>
<dbReference type="Gene3D" id="3.40.50.2300">
    <property type="match status" value="2"/>
</dbReference>
<dbReference type="CDD" id="cd01392">
    <property type="entry name" value="HTH_LacI"/>
    <property type="match status" value="1"/>
</dbReference>
<sequence length="339" mass="37047">MKVNIFDVARKSGLSVVTVSRVLNNVSSVREKNRQKVLEAIKELNYSPNSAARTLVRGKTGVIGLTLTALNDTVFDSVVKSVFESLKLSGYFLALSIDSEPVNGFSEASNFLFQEDRVDGIIVLSSLEEEAYIAELERKRIPFVMIDSHGEHSNVTTVNVDNYLGGYEATKHLIALGHTRIAHITGQSVFLSARQRKEGFMDAMNEAGLSPFMIIEGGFGTNCGYGLMQDMIARGNIPSAIFAADDVIALGVIRALKEAGYNVPDDVSVIGYDDQSFAQEVHPALTTIRQPADLMGQHAVKILLDMINGSEVSHTRVQLKPELVYRKSTSKYKGDISQG</sequence>
<protein>
    <submittedName>
        <fullName evidence="5">LacI family transcriptional regulator</fullName>
    </submittedName>
</protein>
<feature type="domain" description="HTH lacI-type" evidence="4">
    <location>
        <begin position="3"/>
        <end position="57"/>
    </location>
</feature>
<keyword evidence="3" id="KW-0804">Transcription</keyword>
<proteinExistence type="predicted"/>
<dbReference type="InterPro" id="IPR010982">
    <property type="entry name" value="Lambda_DNA-bd_dom_sf"/>
</dbReference>
<evidence type="ECO:0000256" key="3">
    <source>
        <dbReference type="ARBA" id="ARBA00023163"/>
    </source>
</evidence>
<name>A0ABX3HHN1_PAEBO</name>
<organism evidence="5 6">
    <name type="scientific">Paenibacillus borealis</name>
    <dbReference type="NCBI Taxonomy" id="160799"/>
    <lineage>
        <taxon>Bacteria</taxon>
        <taxon>Bacillati</taxon>
        <taxon>Bacillota</taxon>
        <taxon>Bacilli</taxon>
        <taxon>Bacillales</taxon>
        <taxon>Paenibacillaceae</taxon>
        <taxon>Paenibacillus</taxon>
    </lineage>
</organism>
<dbReference type="SMART" id="SM00354">
    <property type="entry name" value="HTH_LACI"/>
    <property type="match status" value="1"/>
</dbReference>
<dbReference type="RefSeq" id="WP_076110143.1">
    <property type="nucleotide sequence ID" value="NZ_MPTB01000008.1"/>
</dbReference>